<dbReference type="InterPro" id="IPR042302">
    <property type="entry name" value="E1_FCCH_sf"/>
</dbReference>
<evidence type="ECO:0000256" key="2">
    <source>
        <dbReference type="ARBA" id="ARBA00005673"/>
    </source>
</evidence>
<dbReference type="GO" id="GO:0005737">
    <property type="term" value="C:cytoplasm"/>
    <property type="evidence" value="ECO:0007669"/>
    <property type="project" value="TreeGrafter"/>
</dbReference>
<sequence length="315" mass="33962">QFLLRESDLGQNRAEVSQRALAKLNPCVVVEAHTGELSEAFLASFQASLHPCAMGTPGMAPPHRQARVVVLTESPLEEQLRVGDFCHAQGICFIVADTKGLAGQLFCDFGEHFVIDDPAEGDPVCAAVQHISQGNPGVVTCMRTEGSHGHLFCDGDLVTFSGVQGMTELNSQKPVPVHVLDAFRLEIGDTSSFSPYRCGGLVSQVRRPQECSHKPLRQALEKPKIRVASPEDLPRSRSLHAAFQALHAFRRERGRLPRPRAPADAERVLELARSLGAQQGPLEEDIVRAFASVSAGDLCPVASVVGALAAQEVLK</sequence>
<evidence type="ECO:0000259" key="4">
    <source>
        <dbReference type="Pfam" id="PF16190"/>
    </source>
</evidence>
<dbReference type="SUPFAM" id="SSF69572">
    <property type="entry name" value="Activating enzymes of the ubiquitin-like proteins"/>
    <property type="match status" value="1"/>
</dbReference>
<dbReference type="PANTHER" id="PTHR10953:SF162">
    <property type="entry name" value="SUMO-ACTIVATING ENZYME SUBUNIT 1"/>
    <property type="match status" value="1"/>
</dbReference>
<reference evidence="6 7" key="1">
    <citation type="submission" date="2019-09" db="EMBL/GenBank/DDBJ databases">
        <title>Bird 10,000 Genomes (B10K) Project - Family phase.</title>
        <authorList>
            <person name="Zhang G."/>
        </authorList>
    </citation>
    <scope>NUCLEOTIDE SEQUENCE [LARGE SCALE GENOMIC DNA]</scope>
    <source>
        <strain evidence="6">B10K-DU-030-22</strain>
        <tissue evidence="6">Blood</tissue>
    </source>
</reference>
<evidence type="ECO:0000256" key="3">
    <source>
        <dbReference type="ARBA" id="ARBA00022598"/>
    </source>
</evidence>
<feature type="non-terminal residue" evidence="6">
    <location>
        <position position="315"/>
    </location>
</feature>
<dbReference type="InterPro" id="IPR032418">
    <property type="entry name" value="E1_FCCH"/>
</dbReference>
<dbReference type="InterPro" id="IPR035985">
    <property type="entry name" value="Ubiquitin-activating_enz"/>
</dbReference>
<comment type="similarity">
    <text evidence="2">Belongs to the ubiquitin-activating E1 family.</text>
</comment>
<dbReference type="InterPro" id="IPR032420">
    <property type="entry name" value="E1_4HB"/>
</dbReference>
<accession>A0A7K7XTD2</accession>
<dbReference type="FunFam" id="2.40.30.180:FF:000001">
    <property type="entry name" value="ubiquitin-like modifier-activating enzyme 1"/>
    <property type="match status" value="1"/>
</dbReference>
<keyword evidence="7" id="KW-1185">Reference proteome</keyword>
<dbReference type="Gene3D" id="3.50.50.80">
    <property type="entry name" value="Ubiquitin-activating enzyme E1, inactive adenylation domain, subdomain 1"/>
    <property type="match status" value="1"/>
</dbReference>
<dbReference type="Gene3D" id="2.40.30.180">
    <property type="entry name" value="Ubiquitin-activating enzyme E1, FCCH domain"/>
    <property type="match status" value="1"/>
</dbReference>
<dbReference type="GO" id="GO:0019948">
    <property type="term" value="F:SUMO activating enzyme activity"/>
    <property type="evidence" value="ECO:0007669"/>
    <property type="project" value="TreeGrafter"/>
</dbReference>
<dbReference type="Proteomes" id="UP000586926">
    <property type="component" value="Unassembled WGS sequence"/>
</dbReference>
<gene>
    <name evidence="6" type="primary">Uba1</name>
    <name evidence="6" type="ORF">MOHOCH_R08893</name>
</gene>
<feature type="domain" description="Ubiquitin-activating enzyme E1 four-helix bundle" evidence="5">
    <location>
        <begin position="208"/>
        <end position="275"/>
    </location>
</feature>
<protein>
    <submittedName>
        <fullName evidence="6">UBA1 enzyme</fullName>
    </submittedName>
</protein>
<evidence type="ECO:0000259" key="5">
    <source>
        <dbReference type="Pfam" id="PF16191"/>
    </source>
</evidence>
<dbReference type="GO" id="GO:0031510">
    <property type="term" value="C:SUMO activating enzyme complex"/>
    <property type="evidence" value="ECO:0007669"/>
    <property type="project" value="TreeGrafter"/>
</dbReference>
<feature type="non-terminal residue" evidence="6">
    <location>
        <position position="1"/>
    </location>
</feature>
<dbReference type="AlphaFoldDB" id="A0A7K7XTD2"/>
<dbReference type="Pfam" id="PF16191">
    <property type="entry name" value="E1_4HB"/>
    <property type="match status" value="1"/>
</dbReference>
<evidence type="ECO:0000313" key="7">
    <source>
        <dbReference type="Proteomes" id="UP000586926"/>
    </source>
</evidence>
<dbReference type="PANTHER" id="PTHR10953">
    <property type="entry name" value="UBIQUITIN-ACTIVATING ENZYME E1"/>
    <property type="match status" value="1"/>
</dbReference>
<dbReference type="Gene3D" id="3.40.50.12550">
    <property type="entry name" value="Ubiquitin-activating enzyme E1, inactive adenylation domain, subdomain 2"/>
    <property type="match status" value="1"/>
</dbReference>
<dbReference type="EMBL" id="VZTA01024600">
    <property type="protein sequence ID" value="NXA68823.1"/>
    <property type="molecule type" value="Genomic_DNA"/>
</dbReference>
<dbReference type="InterPro" id="IPR045886">
    <property type="entry name" value="ThiF/MoeB/HesA"/>
</dbReference>
<name>A0A7K7XTD2_9PASS</name>
<evidence type="ECO:0000256" key="1">
    <source>
        <dbReference type="ARBA" id="ARBA00004906"/>
    </source>
</evidence>
<comment type="caution">
    <text evidence="6">The sequence shown here is derived from an EMBL/GenBank/DDBJ whole genome shotgun (WGS) entry which is preliminary data.</text>
</comment>
<proteinExistence type="inferred from homology"/>
<dbReference type="Pfam" id="PF16190">
    <property type="entry name" value="E1_FCCH"/>
    <property type="match status" value="1"/>
</dbReference>
<comment type="pathway">
    <text evidence="1">Protein modification; protein ubiquitination.</text>
</comment>
<keyword evidence="3" id="KW-0436">Ligase</keyword>
<dbReference type="InterPro" id="IPR042449">
    <property type="entry name" value="Ub-E1_IAD_1"/>
</dbReference>
<feature type="domain" description="Ubiquitin-activating enzyme E1 FCCH" evidence="4">
    <location>
        <begin position="135"/>
        <end position="206"/>
    </location>
</feature>
<evidence type="ECO:0000313" key="6">
    <source>
        <dbReference type="EMBL" id="NXA68823.1"/>
    </source>
</evidence>
<organism evidence="6 7">
    <name type="scientific">Mohoua ochrocephala</name>
    <dbReference type="NCBI Taxonomy" id="874463"/>
    <lineage>
        <taxon>Eukaryota</taxon>
        <taxon>Metazoa</taxon>
        <taxon>Chordata</taxon>
        <taxon>Craniata</taxon>
        <taxon>Vertebrata</taxon>
        <taxon>Euteleostomi</taxon>
        <taxon>Archelosauria</taxon>
        <taxon>Archosauria</taxon>
        <taxon>Dinosauria</taxon>
        <taxon>Saurischia</taxon>
        <taxon>Theropoda</taxon>
        <taxon>Coelurosauria</taxon>
        <taxon>Aves</taxon>
        <taxon>Neognathae</taxon>
        <taxon>Neoaves</taxon>
        <taxon>Telluraves</taxon>
        <taxon>Australaves</taxon>
        <taxon>Passeriformes</taxon>
        <taxon>Meliphagoidea</taxon>
        <taxon>Acanthizidae</taxon>
        <taxon>Mohoua</taxon>
    </lineage>
</organism>
<dbReference type="GO" id="GO:0016925">
    <property type="term" value="P:protein sumoylation"/>
    <property type="evidence" value="ECO:0007669"/>
    <property type="project" value="TreeGrafter"/>
</dbReference>